<dbReference type="HOGENOM" id="CLU_2581863_0_0_4"/>
<dbReference type="STRING" id="1036672.TKWG_13180"/>
<dbReference type="EMBL" id="CP003555">
    <property type="protein sequence ID" value="AFK62762.1"/>
    <property type="molecule type" value="Genomic_DNA"/>
</dbReference>
<evidence type="ECO:0000313" key="1">
    <source>
        <dbReference type="EMBL" id="AFK62762.1"/>
    </source>
</evidence>
<dbReference type="Proteomes" id="UP000005267">
    <property type="component" value="Chromosome"/>
</dbReference>
<sequence length="80" mass="8817">MGVRMIDLLQLTKESEQHFLKQHAEEASRAMMLAKADGLPPAALAQLDDVIEKIPEESIARIRSGTLLSVLGQEVKHTPN</sequence>
<dbReference type="KEGG" id="aka:TKWG_13180"/>
<proteinExistence type="predicted"/>
<accession>I3UCM4</accession>
<reference evidence="1 2" key="1">
    <citation type="journal article" date="2011" name="J. Bacteriol.">
        <title>Whole-genome shotgun sequencing of the sulfur-oxidizing chemoautotroph Tetrathiobacter kashmirensis.</title>
        <authorList>
            <person name="Ghosh W."/>
            <person name="George A."/>
            <person name="Agarwal A."/>
            <person name="Raj P."/>
            <person name="Alam M."/>
            <person name="Pyne P."/>
            <person name="Das Gupta S.K."/>
        </authorList>
    </citation>
    <scope>NUCLEOTIDE SEQUENCE [LARGE SCALE GENOMIC DNA]</scope>
    <source>
        <strain evidence="1 2">WT001</strain>
    </source>
</reference>
<reference evidence="2" key="2">
    <citation type="journal article" date="2013" name="PLoS ONE">
        <title>Genome implosion elicits host-confinement in Alcaligenaceae: evidence from the comparative genomics of Tetrathiobacter kashmirensis, a pathogen in the making.</title>
        <authorList>
            <person name="Ghosh W."/>
            <person name="Alam M."/>
            <person name="Roy C."/>
            <person name="Pyne P."/>
            <person name="George A."/>
            <person name="Chakraborty R."/>
            <person name="Majumder S."/>
            <person name="Agarwal A."/>
            <person name="Chakraborty S."/>
            <person name="Majumdar S."/>
            <person name="Gupta S.K."/>
        </authorList>
    </citation>
    <scope>NUCLEOTIDE SEQUENCE [LARGE SCALE GENOMIC DNA]</scope>
    <source>
        <strain evidence="2">WT001</strain>
    </source>
</reference>
<name>I3UCM4_ADVKW</name>
<gene>
    <name evidence="1" type="ordered locus">TKWG_13180</name>
</gene>
<evidence type="ECO:0000313" key="2">
    <source>
        <dbReference type="Proteomes" id="UP000005267"/>
    </source>
</evidence>
<protein>
    <submittedName>
        <fullName evidence="1">Uncharacterized protein</fullName>
    </submittedName>
</protein>
<organism evidence="1 2">
    <name type="scientific">Advenella kashmirensis (strain DSM 17095 / LMG 22695 / WT001)</name>
    <name type="common">Tetrathiobacter kashmirensis</name>
    <dbReference type="NCBI Taxonomy" id="1036672"/>
    <lineage>
        <taxon>Bacteria</taxon>
        <taxon>Pseudomonadati</taxon>
        <taxon>Pseudomonadota</taxon>
        <taxon>Betaproteobacteria</taxon>
        <taxon>Burkholderiales</taxon>
        <taxon>Alcaligenaceae</taxon>
    </lineage>
</organism>
<dbReference type="AlphaFoldDB" id="I3UCM4"/>
<keyword evidence="2" id="KW-1185">Reference proteome</keyword>